<dbReference type="GO" id="GO:0071013">
    <property type="term" value="C:catalytic step 2 spliceosome"/>
    <property type="evidence" value="ECO:0007669"/>
    <property type="project" value="TreeGrafter"/>
</dbReference>
<dbReference type="PANTHER" id="PTHR13316:SF0">
    <property type="entry name" value="ZINC FINGER CCHC DOMAIN-CONTAINING PROTEIN 8"/>
    <property type="match status" value="1"/>
</dbReference>
<evidence type="ECO:0000313" key="6">
    <source>
        <dbReference type="Proteomes" id="UP000284706"/>
    </source>
</evidence>
<evidence type="ECO:0000313" key="5">
    <source>
        <dbReference type="EMBL" id="PPQ66189.1"/>
    </source>
</evidence>
<dbReference type="OrthoDB" id="429967at2759"/>
<dbReference type="EMBL" id="NHYE01005636">
    <property type="protein sequence ID" value="PPQ66189.1"/>
    <property type="molecule type" value="Genomic_DNA"/>
</dbReference>
<keyword evidence="6" id="KW-1185">Reference proteome</keyword>
<name>A0A409VIT1_9AGAR</name>
<evidence type="ECO:0000259" key="4">
    <source>
        <dbReference type="PROSITE" id="PS50158"/>
    </source>
</evidence>
<dbReference type="PANTHER" id="PTHR13316">
    <property type="entry name" value="ZINC FINGER, CCHC DOMAIN CONTAINING 8"/>
    <property type="match status" value="1"/>
</dbReference>
<feature type="compositionally biased region" description="Pro residues" evidence="3">
    <location>
        <begin position="307"/>
        <end position="348"/>
    </location>
</feature>
<feature type="region of interest" description="Disordered" evidence="3">
    <location>
        <begin position="223"/>
        <end position="256"/>
    </location>
</feature>
<comment type="caution">
    <text evidence="5">The sequence shown here is derived from an EMBL/GenBank/DDBJ whole genome shotgun (WGS) entry which is preliminary data.</text>
</comment>
<dbReference type="GO" id="GO:0008270">
    <property type="term" value="F:zinc ion binding"/>
    <property type="evidence" value="ECO:0007669"/>
    <property type="project" value="UniProtKB-KW"/>
</dbReference>
<evidence type="ECO:0000256" key="1">
    <source>
        <dbReference type="ARBA" id="ARBA00022664"/>
    </source>
</evidence>
<dbReference type="PROSITE" id="PS50158">
    <property type="entry name" value="ZF_CCHC"/>
    <property type="match status" value="1"/>
</dbReference>
<keyword evidence="2" id="KW-0862">Zinc</keyword>
<keyword evidence="1" id="KW-0507">mRNA processing</keyword>
<dbReference type="InParanoid" id="A0A409VIT1"/>
<protein>
    <recommendedName>
        <fullName evidence="4">CCHC-type domain-containing protein</fullName>
    </recommendedName>
</protein>
<feature type="domain" description="CCHC-type" evidence="4">
    <location>
        <begin position="69"/>
        <end position="84"/>
    </location>
</feature>
<organism evidence="5 6">
    <name type="scientific">Gymnopilus dilepis</name>
    <dbReference type="NCBI Taxonomy" id="231916"/>
    <lineage>
        <taxon>Eukaryota</taxon>
        <taxon>Fungi</taxon>
        <taxon>Dikarya</taxon>
        <taxon>Basidiomycota</taxon>
        <taxon>Agaricomycotina</taxon>
        <taxon>Agaricomycetes</taxon>
        <taxon>Agaricomycetidae</taxon>
        <taxon>Agaricales</taxon>
        <taxon>Agaricineae</taxon>
        <taxon>Hymenogastraceae</taxon>
        <taxon>Gymnopilus</taxon>
    </lineage>
</organism>
<dbReference type="SMART" id="SM00343">
    <property type="entry name" value="ZnF_C2HC"/>
    <property type="match status" value="1"/>
</dbReference>
<keyword evidence="2" id="KW-0479">Metal-binding</keyword>
<evidence type="ECO:0000256" key="3">
    <source>
        <dbReference type="SAM" id="MobiDB-lite"/>
    </source>
</evidence>
<dbReference type="Proteomes" id="UP000284706">
    <property type="component" value="Unassembled WGS sequence"/>
</dbReference>
<dbReference type="InterPro" id="IPR052115">
    <property type="entry name" value="NEXT_complex_subunit_ZCCHC8"/>
</dbReference>
<dbReference type="STRING" id="231916.A0A409VIT1"/>
<dbReference type="GO" id="GO:0003723">
    <property type="term" value="F:RNA binding"/>
    <property type="evidence" value="ECO:0007669"/>
    <property type="project" value="TreeGrafter"/>
</dbReference>
<gene>
    <name evidence="5" type="ORF">CVT26_011048</name>
</gene>
<accession>A0A409VIT1</accession>
<dbReference type="InterPro" id="IPR036875">
    <property type="entry name" value="Znf_CCHC_sf"/>
</dbReference>
<proteinExistence type="predicted"/>
<keyword evidence="2" id="KW-0863">Zinc-finger</keyword>
<dbReference type="SUPFAM" id="SSF57756">
    <property type="entry name" value="Retrovirus zinc finger-like domains"/>
    <property type="match status" value="1"/>
</dbReference>
<dbReference type="InterPro" id="IPR001878">
    <property type="entry name" value="Znf_CCHC"/>
</dbReference>
<dbReference type="GO" id="GO:0006397">
    <property type="term" value="P:mRNA processing"/>
    <property type="evidence" value="ECO:0007669"/>
    <property type="project" value="UniProtKB-KW"/>
</dbReference>
<sequence>MGRETKPAGGHVNGQVTELVPFYYDSSPTPFKHFWHADGVYVRAQEDVLGDETLASETDEKAWRTDQSRCFNCGESDHKLTECPHRLDRDLVALSRQYYQFFQGTLGLGSWKRIHEVEAWRQQRLNWLEEFEPGRIGGELLKEALGSSRDELLKNISAWGYPPGWLSETDPRERVRDRIWSENNGDIAVEFPGDQSFEIHGEDHVEMFSFRDAFQPVECSPLVKDAQSDGPEDQSNSPTEDEFQPTNDHRPASPRLTRWAHYPSDYFSSQHLIPYRPPPPPPAWDRFKDTFDYLAYYAPHTYVLTSTPPPPPEEPPPLPPSIPPPPPSSSPPLPGSLPPTLPSHPPPTDYDLTLTQHAPANGNLDQGGSSDMDFSDSEMEASYSLPFELLDLIIDNVDPSSRAGQSILKVCNLANQTLHSICQRRLFEEISLTYKLGHVEGGTVLYDDERTTGHKFLNLINTSPHICTYVKKLSIDELPREAMLPSDPSRRSWNASDSATFSLYAIISQYKALEAFVPRCYFDWNPTRRFIEERTQAFFLQLVRRVKEVDFRTLQYFPITAFSGCHNLERLHITSLGEAEGHNHDTPSPEAKQVHLLSLVLNDVTEDEAVSWFDSSFSPLNISRLHSLTISLKRRNIPAMEKVVALSSESLENLDLRMNLYLETMLTTPVISLGLHTLHSLRNLNIRVHVGHFMYRKPPRVVSGTNGGGIHVNDFSYIASTLETLPFIEDPQRKLHVNISLGVSDFKTFEKQFVNIPWTDLIDVLNEEATSLHITKVNLLIVPFEDGTPLAVPMRTVTSVLDRNEGLGRLRRKGFISYGCI</sequence>
<feature type="region of interest" description="Disordered" evidence="3">
    <location>
        <begin position="305"/>
        <end position="376"/>
    </location>
</feature>
<evidence type="ECO:0000256" key="2">
    <source>
        <dbReference type="PROSITE-ProRule" id="PRU00047"/>
    </source>
</evidence>
<dbReference type="AlphaFoldDB" id="A0A409VIT1"/>
<reference evidence="5 6" key="1">
    <citation type="journal article" date="2018" name="Evol. Lett.">
        <title>Horizontal gene cluster transfer increased hallucinogenic mushroom diversity.</title>
        <authorList>
            <person name="Reynolds H.T."/>
            <person name="Vijayakumar V."/>
            <person name="Gluck-Thaler E."/>
            <person name="Korotkin H.B."/>
            <person name="Matheny P.B."/>
            <person name="Slot J.C."/>
        </authorList>
    </citation>
    <scope>NUCLEOTIDE SEQUENCE [LARGE SCALE GENOMIC DNA]</scope>
    <source>
        <strain evidence="5 6">SRW20</strain>
    </source>
</reference>